<dbReference type="NCBIfam" id="TIGR00547">
    <property type="entry name" value="lolA"/>
    <property type="match status" value="1"/>
</dbReference>
<evidence type="ECO:0000256" key="1">
    <source>
        <dbReference type="ARBA" id="ARBA00004418"/>
    </source>
</evidence>
<keyword evidence="8" id="KW-0143">Chaperone</keyword>
<dbReference type="Pfam" id="PF03548">
    <property type="entry name" value="LolA"/>
    <property type="match status" value="1"/>
</dbReference>
<proteinExistence type="inferred from homology"/>
<keyword evidence="9" id="KW-0449">Lipoprotein</keyword>
<keyword evidence="5" id="KW-0813">Transport</keyword>
<dbReference type="InterPro" id="IPR018323">
    <property type="entry name" value="OM_lipoprot_carrier_LolA_Pbac"/>
</dbReference>
<dbReference type="HAMAP" id="MF_00240">
    <property type="entry name" value="LolA"/>
    <property type="match status" value="1"/>
</dbReference>
<evidence type="ECO:0000256" key="8">
    <source>
        <dbReference type="ARBA" id="ARBA00023186"/>
    </source>
</evidence>
<evidence type="ECO:0000256" key="2">
    <source>
        <dbReference type="ARBA" id="ARBA00007615"/>
    </source>
</evidence>
<dbReference type="GO" id="GO:0030288">
    <property type="term" value="C:outer membrane-bounded periplasmic space"/>
    <property type="evidence" value="ECO:0007669"/>
    <property type="project" value="TreeGrafter"/>
</dbReference>
<evidence type="ECO:0000256" key="5">
    <source>
        <dbReference type="ARBA" id="ARBA00022448"/>
    </source>
</evidence>
<dbReference type="PANTHER" id="PTHR35869">
    <property type="entry name" value="OUTER-MEMBRANE LIPOPROTEIN CARRIER PROTEIN"/>
    <property type="match status" value="1"/>
</dbReference>
<comment type="similarity">
    <text evidence="2">Belongs to the LolA family.</text>
</comment>
<evidence type="ECO:0000256" key="3">
    <source>
        <dbReference type="ARBA" id="ARBA00011245"/>
    </source>
</evidence>
<dbReference type="CDD" id="cd16325">
    <property type="entry name" value="LolA"/>
    <property type="match status" value="1"/>
</dbReference>
<organism evidence="9">
    <name type="scientific">hydrothermal vent metagenome</name>
    <dbReference type="NCBI Taxonomy" id="652676"/>
    <lineage>
        <taxon>unclassified sequences</taxon>
        <taxon>metagenomes</taxon>
        <taxon>ecological metagenomes</taxon>
    </lineage>
</organism>
<dbReference type="EMBL" id="UOFR01000058">
    <property type="protein sequence ID" value="VAW98298.1"/>
    <property type="molecule type" value="Genomic_DNA"/>
</dbReference>
<dbReference type="GO" id="GO:0042953">
    <property type="term" value="P:lipoprotein transport"/>
    <property type="evidence" value="ECO:0007669"/>
    <property type="project" value="InterPro"/>
</dbReference>
<reference evidence="9" key="1">
    <citation type="submission" date="2018-06" db="EMBL/GenBank/DDBJ databases">
        <authorList>
            <person name="Zhirakovskaya E."/>
        </authorList>
    </citation>
    <scope>NUCLEOTIDE SEQUENCE</scope>
</reference>
<evidence type="ECO:0000256" key="6">
    <source>
        <dbReference type="ARBA" id="ARBA00022764"/>
    </source>
</evidence>
<dbReference type="GO" id="GO:0044874">
    <property type="term" value="P:lipoprotein localization to outer membrane"/>
    <property type="evidence" value="ECO:0007669"/>
    <property type="project" value="TreeGrafter"/>
</dbReference>
<dbReference type="InterPro" id="IPR004564">
    <property type="entry name" value="OM_lipoprot_carrier_LolA-like"/>
</dbReference>
<evidence type="ECO:0000313" key="9">
    <source>
        <dbReference type="EMBL" id="VAW98298.1"/>
    </source>
</evidence>
<evidence type="ECO:0000256" key="7">
    <source>
        <dbReference type="ARBA" id="ARBA00022927"/>
    </source>
</evidence>
<dbReference type="AlphaFoldDB" id="A0A3B0ZXL5"/>
<comment type="subunit">
    <text evidence="3">Monomer.</text>
</comment>
<accession>A0A3B0ZXL5</accession>
<sequence>MKFIKLKINKLGLLIIFSFFMSTPLQAKTINDYLGHVKSMSAKFEQFVFNESTQEPEESSGTIAVISPDKFRLEYNKPYKQIYVADGVRLWSYDEDLEQVTVKKQEGLLANSPAMVLGNPGQLDTAYVIKAQGVTKFVDWFHMTPKNPDSQFDHIRLGFAGKNLYIMELYDSFGQRTQLKFSELQYNPEQNSDTFIFKIPDGVDVIGDSGE</sequence>
<evidence type="ECO:0000256" key="4">
    <source>
        <dbReference type="ARBA" id="ARBA00014035"/>
    </source>
</evidence>
<keyword evidence="7" id="KW-0653">Protein transport</keyword>
<dbReference type="PANTHER" id="PTHR35869:SF1">
    <property type="entry name" value="OUTER-MEMBRANE LIPOPROTEIN CARRIER PROTEIN"/>
    <property type="match status" value="1"/>
</dbReference>
<dbReference type="InterPro" id="IPR029046">
    <property type="entry name" value="LolA/LolB/LppX"/>
</dbReference>
<protein>
    <recommendedName>
        <fullName evidence="4">Outer-membrane lipoprotein carrier protein</fullName>
    </recommendedName>
</protein>
<comment type="subcellular location">
    <subcellularLocation>
        <location evidence="1">Periplasm</location>
    </subcellularLocation>
</comment>
<gene>
    <name evidence="9" type="ORF">MNBD_GAMMA21-1394</name>
</gene>
<dbReference type="Gene3D" id="2.50.20.10">
    <property type="entry name" value="Lipoprotein localisation LolA/LolB/LppX"/>
    <property type="match status" value="1"/>
</dbReference>
<dbReference type="SUPFAM" id="SSF89392">
    <property type="entry name" value="Prokaryotic lipoproteins and lipoprotein localization factors"/>
    <property type="match status" value="1"/>
</dbReference>
<name>A0A3B0ZXL5_9ZZZZ</name>
<keyword evidence="6" id="KW-0574">Periplasm</keyword>